<evidence type="ECO:0000313" key="5">
    <source>
        <dbReference type="Proteomes" id="UP000184204"/>
    </source>
</evidence>
<dbReference type="Proteomes" id="UP000184204">
    <property type="component" value="Unassembled WGS sequence"/>
</dbReference>
<dbReference type="AlphaFoldDB" id="A0A0X1U821"/>
<feature type="chain" id="PRO_5044547693" evidence="1">
    <location>
        <begin position="22"/>
        <end position="259"/>
    </location>
</feature>
<dbReference type="RefSeq" id="WP_066049746.1">
    <property type="nucleotide sequence ID" value="NZ_CP014223.1"/>
</dbReference>
<name>A0A0X1U821_ANAPI</name>
<gene>
    <name evidence="2" type="ORF">CPRO_15070</name>
    <name evidence="3" type="ORF">SAMN02745151_01318</name>
</gene>
<keyword evidence="4" id="KW-1185">Reference proteome</keyword>
<reference evidence="2 4" key="1">
    <citation type="journal article" date="2016" name="Genome Announc.">
        <title>Complete Genome Sequence of the Amino Acid-Fermenting Clostridium propionicum X2 (DSM 1682).</title>
        <authorList>
            <person name="Poehlein A."/>
            <person name="Schlien K."/>
            <person name="Chowdhury N.P."/>
            <person name="Gottschalk G."/>
            <person name="Buckel W."/>
            <person name="Daniel R."/>
        </authorList>
    </citation>
    <scope>NUCLEOTIDE SEQUENCE [LARGE SCALE GENOMIC DNA]</scope>
    <source>
        <strain evidence="2 4">X2</strain>
    </source>
</reference>
<proteinExistence type="predicted"/>
<evidence type="ECO:0000256" key="1">
    <source>
        <dbReference type="SAM" id="SignalP"/>
    </source>
</evidence>
<accession>A0A0X1U821</accession>
<feature type="signal peptide" evidence="1">
    <location>
        <begin position="1"/>
        <end position="21"/>
    </location>
</feature>
<evidence type="ECO:0000313" key="2">
    <source>
        <dbReference type="EMBL" id="AMJ41100.1"/>
    </source>
</evidence>
<reference evidence="4" key="2">
    <citation type="submission" date="2016-01" db="EMBL/GenBank/DDBJ databases">
        <authorList>
            <person name="Poehlein A."/>
            <person name="Schlien K."/>
            <person name="Gottschalk G."/>
            <person name="Buckel W."/>
            <person name="Daniel R."/>
        </authorList>
    </citation>
    <scope>NUCLEOTIDE SEQUENCE [LARGE SCALE GENOMIC DNA]</scope>
    <source>
        <strain evidence="4">X2</strain>
    </source>
</reference>
<reference evidence="3" key="3">
    <citation type="submission" date="2016-11" db="EMBL/GenBank/DDBJ databases">
        <authorList>
            <person name="Varghese N."/>
            <person name="Submissions S."/>
        </authorList>
    </citation>
    <scope>NUCLEOTIDE SEQUENCE</scope>
    <source>
        <strain evidence="3">DSM 1682</strain>
    </source>
</reference>
<dbReference type="EMBL" id="CP014223">
    <property type="protein sequence ID" value="AMJ41100.1"/>
    <property type="molecule type" value="Genomic_DNA"/>
</dbReference>
<organism evidence="3 5">
    <name type="scientific">Anaerotignum propionicum DSM 1682</name>
    <dbReference type="NCBI Taxonomy" id="991789"/>
    <lineage>
        <taxon>Bacteria</taxon>
        <taxon>Bacillati</taxon>
        <taxon>Bacillota</taxon>
        <taxon>Clostridia</taxon>
        <taxon>Lachnospirales</taxon>
        <taxon>Anaerotignaceae</taxon>
        <taxon>Anaerotignum</taxon>
    </lineage>
</organism>
<reference evidence="5" key="4">
    <citation type="submission" date="2016-11" db="EMBL/GenBank/DDBJ databases">
        <authorList>
            <person name="Jaros S."/>
            <person name="Januszkiewicz K."/>
            <person name="Wedrychowicz H."/>
        </authorList>
    </citation>
    <scope>NUCLEOTIDE SEQUENCE [LARGE SCALE GENOMIC DNA]</scope>
    <source>
        <strain evidence="5">DSM 1682</strain>
    </source>
</reference>
<dbReference type="KEGG" id="cpro:CPRO_15070"/>
<sequence>MGKYLYMLAFLCSLIFYGGCATVQPAETDEKPPTAVTNEKPKVKSVQTLHGKIIKMEKDMLFVAITEKKDICQVSTNAFIGDITQVEPGDIVEIGFSGVVLDIYPEIIANPDYVIFTEEGEDFVGLYYNILFDLFEGDPGLNNDINFVALDLTEDENLTDSEKKALVYLLWNRTQIETRLATYDELLAENLIVIEKDTKFAKMDTGILMNMKSSKMEKDTFTFSAQKWRSSLGAYGFVDCIAKKENGKWSYIVGGEMMS</sequence>
<evidence type="ECO:0000313" key="4">
    <source>
        <dbReference type="Proteomes" id="UP000068026"/>
    </source>
</evidence>
<protein>
    <submittedName>
        <fullName evidence="3">Uncharacterized protein</fullName>
    </submittedName>
</protein>
<dbReference type="OrthoDB" id="1954601at2"/>
<dbReference type="EMBL" id="FQUA01000004">
    <property type="protein sequence ID" value="SHE63541.1"/>
    <property type="molecule type" value="Genomic_DNA"/>
</dbReference>
<keyword evidence="1" id="KW-0732">Signal</keyword>
<evidence type="ECO:0000313" key="3">
    <source>
        <dbReference type="EMBL" id="SHE63541.1"/>
    </source>
</evidence>
<dbReference type="Proteomes" id="UP000068026">
    <property type="component" value="Chromosome"/>
</dbReference>